<proteinExistence type="predicted"/>
<gene>
    <name evidence="2" type="ORF">B2A_11826</name>
</gene>
<feature type="domain" description="Methyltransferase" evidence="1">
    <location>
        <begin position="50"/>
        <end position="150"/>
    </location>
</feature>
<evidence type="ECO:0000313" key="2">
    <source>
        <dbReference type="EMBL" id="EQD37171.1"/>
    </source>
</evidence>
<dbReference type="GO" id="GO:0008168">
    <property type="term" value="F:methyltransferase activity"/>
    <property type="evidence" value="ECO:0007669"/>
    <property type="project" value="UniProtKB-KW"/>
</dbReference>
<sequence>MSGKLEYDIIKGYSANVKHEWARLSKVTGLMEYITTVHYLDRYMPKKGAVADIGSGPGRYSVLLASRGYNVIAVDPVEKNIEALAAKFRSKGVSKRLIGTHVGFAQNLSMLDDESFDVTVCLGGPMSHIMNPRQRKKAAEELIRITKSGGMIFASVMGRLTLFNGTVRAFNSDLDSDYIMNWAKSGDYGGGYGFLPFHGFRPDELEGLFGSSVKILAKTALEGFASYSGKSIAKLSKNKRRWDRWLKIHFSISEEPETIGVSEHYMLVMKKNGKSNPLMSQVIRVFCAMGELDLQWTDY</sequence>
<dbReference type="AlphaFoldDB" id="T0YNX2"/>
<dbReference type="GO" id="GO:0032259">
    <property type="term" value="P:methylation"/>
    <property type="evidence" value="ECO:0007669"/>
    <property type="project" value="UniProtKB-KW"/>
</dbReference>
<dbReference type="SUPFAM" id="SSF53335">
    <property type="entry name" value="S-adenosyl-L-methionine-dependent methyltransferases"/>
    <property type="match status" value="1"/>
</dbReference>
<organism evidence="2">
    <name type="scientific">mine drainage metagenome</name>
    <dbReference type="NCBI Taxonomy" id="410659"/>
    <lineage>
        <taxon>unclassified sequences</taxon>
        <taxon>metagenomes</taxon>
        <taxon>ecological metagenomes</taxon>
    </lineage>
</organism>
<name>T0YNX2_9ZZZZ</name>
<comment type="caution">
    <text evidence="2">The sequence shown here is derived from an EMBL/GenBank/DDBJ whole genome shotgun (WGS) entry which is preliminary data.</text>
</comment>
<evidence type="ECO:0000259" key="1">
    <source>
        <dbReference type="Pfam" id="PF13649"/>
    </source>
</evidence>
<dbReference type="Pfam" id="PF13649">
    <property type="entry name" value="Methyltransf_25"/>
    <property type="match status" value="1"/>
</dbReference>
<dbReference type="InterPro" id="IPR029063">
    <property type="entry name" value="SAM-dependent_MTases_sf"/>
</dbReference>
<keyword evidence="2" id="KW-0489">Methyltransferase</keyword>
<protein>
    <submittedName>
        <fullName evidence="2">Methyltransferase type 11 domain protein</fullName>
        <ecNumber evidence="2">2.1.1.-</ecNumber>
    </submittedName>
</protein>
<dbReference type="EMBL" id="AUZZ01008549">
    <property type="protein sequence ID" value="EQD37171.1"/>
    <property type="molecule type" value="Genomic_DNA"/>
</dbReference>
<dbReference type="Gene3D" id="3.40.50.150">
    <property type="entry name" value="Vaccinia Virus protein VP39"/>
    <property type="match status" value="1"/>
</dbReference>
<dbReference type="EC" id="2.1.1.-" evidence="2"/>
<dbReference type="InterPro" id="IPR041698">
    <property type="entry name" value="Methyltransf_25"/>
</dbReference>
<accession>T0YNX2</accession>
<keyword evidence="2" id="KW-0808">Transferase</keyword>
<reference evidence="2" key="1">
    <citation type="submission" date="2013-08" db="EMBL/GenBank/DDBJ databases">
        <authorList>
            <person name="Mendez C."/>
            <person name="Richter M."/>
            <person name="Ferrer M."/>
            <person name="Sanchez J."/>
        </authorList>
    </citation>
    <scope>NUCLEOTIDE SEQUENCE</scope>
</reference>
<reference evidence="2" key="2">
    <citation type="journal article" date="2014" name="ISME J.">
        <title>Microbial stratification in low pH oxic and suboxic macroscopic growths along an acid mine drainage.</title>
        <authorList>
            <person name="Mendez-Garcia C."/>
            <person name="Mesa V."/>
            <person name="Sprenger R.R."/>
            <person name="Richter M."/>
            <person name="Diez M.S."/>
            <person name="Solano J."/>
            <person name="Bargiela R."/>
            <person name="Golyshina O.V."/>
            <person name="Manteca A."/>
            <person name="Ramos J.L."/>
            <person name="Gallego J.R."/>
            <person name="Llorente I."/>
            <person name="Martins Dos Santos V.A."/>
            <person name="Jensen O.N."/>
            <person name="Pelaez A.I."/>
            <person name="Sanchez J."/>
            <person name="Ferrer M."/>
        </authorList>
    </citation>
    <scope>NUCLEOTIDE SEQUENCE</scope>
</reference>
<dbReference type="CDD" id="cd02440">
    <property type="entry name" value="AdoMet_MTases"/>
    <property type="match status" value="1"/>
</dbReference>